<protein>
    <submittedName>
        <fullName evidence="2">Uncharacterized protein</fullName>
    </submittedName>
</protein>
<gene>
    <name evidence="2" type="ORF">Harvfovirus4_28</name>
</gene>
<keyword evidence="1" id="KW-0472">Membrane</keyword>
<sequence>MSGDSDEKCIIIALVIVIVSVVLFGLCNKKN</sequence>
<organism evidence="2">
    <name type="scientific">Harvfovirus sp</name>
    <dbReference type="NCBI Taxonomy" id="2487768"/>
    <lineage>
        <taxon>Viruses</taxon>
        <taxon>Varidnaviria</taxon>
        <taxon>Bamfordvirae</taxon>
        <taxon>Nucleocytoviricota</taxon>
        <taxon>Megaviricetes</taxon>
        <taxon>Imitervirales</taxon>
        <taxon>Mimiviridae</taxon>
        <taxon>Klosneuvirinae</taxon>
    </lineage>
</organism>
<evidence type="ECO:0000313" key="2">
    <source>
        <dbReference type="EMBL" id="AYV80664.1"/>
    </source>
</evidence>
<reference evidence="2" key="1">
    <citation type="submission" date="2018-10" db="EMBL/GenBank/DDBJ databases">
        <title>Hidden diversity of soil giant viruses.</title>
        <authorList>
            <person name="Schulz F."/>
            <person name="Alteio L."/>
            <person name="Goudeau D."/>
            <person name="Ryan E.M."/>
            <person name="Malmstrom R.R."/>
            <person name="Blanchard J."/>
            <person name="Woyke T."/>
        </authorList>
    </citation>
    <scope>NUCLEOTIDE SEQUENCE</scope>
    <source>
        <strain evidence="2">HAV1</strain>
    </source>
</reference>
<dbReference type="EMBL" id="MK072246">
    <property type="protein sequence ID" value="AYV80664.1"/>
    <property type="molecule type" value="Genomic_DNA"/>
</dbReference>
<keyword evidence="1" id="KW-0812">Transmembrane</keyword>
<name>A0A3G5A2D0_9VIRU</name>
<accession>A0A3G5A2D0</accession>
<feature type="transmembrane region" description="Helical" evidence="1">
    <location>
        <begin position="9"/>
        <end position="26"/>
    </location>
</feature>
<evidence type="ECO:0000256" key="1">
    <source>
        <dbReference type="SAM" id="Phobius"/>
    </source>
</evidence>
<keyword evidence="1" id="KW-1133">Transmembrane helix</keyword>
<proteinExistence type="predicted"/>